<keyword evidence="1" id="KW-0472">Membrane</keyword>
<name>F8NK25_SERL9</name>
<gene>
    <name evidence="2" type="ORF">SERLADRAFT_459430</name>
</gene>
<proteinExistence type="predicted"/>
<dbReference type="EMBL" id="GL945430">
    <property type="protein sequence ID" value="EGO28709.1"/>
    <property type="molecule type" value="Genomic_DNA"/>
</dbReference>
<dbReference type="GeneID" id="18817893"/>
<dbReference type="Proteomes" id="UP000008064">
    <property type="component" value="Unassembled WGS sequence"/>
</dbReference>
<sequence length="312" mass="35122">MTALQSVPSKVSAFLSKCDASNEIYITHLDETPVSGKKGHFLSLFILNVVWSILLARRIIYGVSRYGIAFLYSRMMSRPAAPPSMPLTTLAGHVCVDIFLFFVLWPTVYDFVTGLAMLRLQHKFPHPEIVFRKPSSATVANIVVQPDVQRNAYIDEVLRRAIDPADYGMPWDEWLVDHRAMSAANALAKTGEIKPETWKLTVWMKMKDGWVTLEQWRKQSAQVTTGMMDLLKKKLEAMGKQDVFEQMIEVIHVKTIASDGSPLPVTDEVDNIIADIFKRNDLDLVQLTKEIGQEMAIPVDSPEIAASKSKSK</sequence>
<accession>F8NK25</accession>
<reference evidence="2" key="1">
    <citation type="submission" date="2011-04" db="EMBL/GenBank/DDBJ databases">
        <title>Evolution of plant cell wall degrading machinery underlies the functional diversity of forest fungi.</title>
        <authorList>
            <consortium name="US DOE Joint Genome Institute (JGI-PGF)"/>
            <person name="Eastwood D.C."/>
            <person name="Floudas D."/>
            <person name="Binder M."/>
            <person name="Majcherczyk A."/>
            <person name="Schneider P."/>
            <person name="Aerts A."/>
            <person name="Asiegbu F.O."/>
            <person name="Baker S.E."/>
            <person name="Barry K."/>
            <person name="Bendiksby M."/>
            <person name="Blumentritt M."/>
            <person name="Coutinho P.M."/>
            <person name="Cullen D."/>
            <person name="Cullen D."/>
            <person name="Gathman A."/>
            <person name="Goodell B."/>
            <person name="Henrissat B."/>
            <person name="Ihrmark K."/>
            <person name="Kauserud H."/>
            <person name="Kohler A."/>
            <person name="LaButti K."/>
            <person name="Lapidus A."/>
            <person name="Lavin J.L."/>
            <person name="Lee Y.-H."/>
            <person name="Lindquist E."/>
            <person name="Lilly W."/>
            <person name="Lucas S."/>
            <person name="Morin E."/>
            <person name="Murat C."/>
            <person name="Oguiza J.A."/>
            <person name="Park J."/>
            <person name="Pisabarro A.G."/>
            <person name="Riley R."/>
            <person name="Rosling A."/>
            <person name="Salamov A."/>
            <person name="Schmidt O."/>
            <person name="Schmutz J."/>
            <person name="Skrede I."/>
            <person name="Stenlid J."/>
            <person name="Wiebenga A."/>
            <person name="Xie X."/>
            <person name="Kues U."/>
            <person name="Hibbett D.S."/>
            <person name="Hoffmeister D."/>
            <person name="Hogberg N."/>
            <person name="Martin F."/>
            <person name="Grigoriev I.V."/>
            <person name="Watkinson S.C."/>
        </authorList>
    </citation>
    <scope>NUCLEOTIDE SEQUENCE</scope>
    <source>
        <strain evidence="2">S7.9</strain>
    </source>
</reference>
<keyword evidence="1" id="KW-1133">Transmembrane helix</keyword>
<dbReference type="AlphaFoldDB" id="F8NK25"/>
<dbReference type="OrthoDB" id="5421757at2759"/>
<dbReference type="RefSeq" id="XP_007314908.1">
    <property type="nucleotide sequence ID" value="XM_007314846.1"/>
</dbReference>
<feature type="transmembrane region" description="Helical" evidence="1">
    <location>
        <begin position="41"/>
        <end position="63"/>
    </location>
</feature>
<evidence type="ECO:0000313" key="2">
    <source>
        <dbReference type="EMBL" id="EGO28709.1"/>
    </source>
</evidence>
<organism>
    <name type="scientific">Serpula lacrymans var. lacrymans (strain S7.9)</name>
    <name type="common">Dry rot fungus</name>
    <dbReference type="NCBI Taxonomy" id="578457"/>
    <lineage>
        <taxon>Eukaryota</taxon>
        <taxon>Fungi</taxon>
        <taxon>Dikarya</taxon>
        <taxon>Basidiomycota</taxon>
        <taxon>Agaricomycotina</taxon>
        <taxon>Agaricomycetes</taxon>
        <taxon>Agaricomycetidae</taxon>
        <taxon>Boletales</taxon>
        <taxon>Coniophorineae</taxon>
        <taxon>Serpulaceae</taxon>
        <taxon>Serpula</taxon>
    </lineage>
</organism>
<protein>
    <submittedName>
        <fullName evidence="2">Uncharacterized protein</fullName>
    </submittedName>
</protein>
<dbReference type="HOGENOM" id="CLU_888967_0_0_1"/>
<evidence type="ECO:0000256" key="1">
    <source>
        <dbReference type="SAM" id="Phobius"/>
    </source>
</evidence>
<feature type="transmembrane region" description="Helical" evidence="1">
    <location>
        <begin position="84"/>
        <end position="105"/>
    </location>
</feature>
<keyword evidence="1" id="KW-0812">Transmembrane</keyword>
<dbReference type="KEGG" id="sla:SERLADRAFT_459430"/>